<dbReference type="InterPro" id="IPR009091">
    <property type="entry name" value="RCC1/BLIP-II"/>
</dbReference>
<dbReference type="EMBL" id="AP024702">
    <property type="protein sequence ID" value="BCX47984.1"/>
    <property type="molecule type" value="Genomic_DNA"/>
</dbReference>
<dbReference type="SUPFAM" id="SSF50985">
    <property type="entry name" value="RCC1/BLIP-II"/>
    <property type="match status" value="2"/>
</dbReference>
<dbReference type="RefSeq" id="WP_338690498.1">
    <property type="nucleotide sequence ID" value="NZ_AP024702.1"/>
</dbReference>
<feature type="chain" id="PRO_5045744431" evidence="3">
    <location>
        <begin position="18"/>
        <end position="859"/>
    </location>
</feature>
<dbReference type="InterPro" id="IPR058923">
    <property type="entry name" value="RCC1-like_dom"/>
</dbReference>
<feature type="domain" description="RCC1-like" evidence="5">
    <location>
        <begin position="18"/>
        <end position="250"/>
    </location>
</feature>
<dbReference type="InterPro" id="IPR013320">
    <property type="entry name" value="ConA-like_dom_sf"/>
</dbReference>
<evidence type="ECO:0000259" key="5">
    <source>
        <dbReference type="Pfam" id="PF25390"/>
    </source>
</evidence>
<dbReference type="PANTHER" id="PTHR45622">
    <property type="entry name" value="UBIQUITIN-PROTEIN LIGASE E3A-RELATED"/>
    <property type="match status" value="1"/>
</dbReference>
<gene>
    <name evidence="6" type="ORF">HAHE_18920</name>
</gene>
<dbReference type="Pfam" id="PF13385">
    <property type="entry name" value="Laminin_G_3"/>
    <property type="match status" value="1"/>
</dbReference>
<keyword evidence="1 3" id="KW-0732">Signal</keyword>
<feature type="domain" description="SbsA Ig-like" evidence="4">
    <location>
        <begin position="372"/>
        <end position="483"/>
    </location>
</feature>
<evidence type="ECO:0000256" key="1">
    <source>
        <dbReference type="ARBA" id="ARBA00022729"/>
    </source>
</evidence>
<keyword evidence="7" id="KW-1185">Reference proteome</keyword>
<keyword evidence="2" id="KW-0677">Repeat</keyword>
<evidence type="ECO:0000256" key="2">
    <source>
        <dbReference type="ARBA" id="ARBA00022737"/>
    </source>
</evidence>
<dbReference type="Gene3D" id="2.130.10.30">
    <property type="entry name" value="Regulator of chromosome condensation 1/beta-lactamase-inhibitor protein II"/>
    <property type="match status" value="2"/>
</dbReference>
<evidence type="ECO:0000259" key="4">
    <source>
        <dbReference type="Pfam" id="PF13205"/>
    </source>
</evidence>
<dbReference type="Gene3D" id="2.60.120.200">
    <property type="match status" value="1"/>
</dbReference>
<dbReference type="InterPro" id="IPR032812">
    <property type="entry name" value="SbsA_Ig"/>
</dbReference>
<reference evidence="6 7" key="1">
    <citation type="submission" date="2021-06" db="EMBL/GenBank/DDBJ databases">
        <title>Complete genome of Haloferula helveola possessing various polysaccharide degrading enzymes.</title>
        <authorList>
            <person name="Takami H."/>
            <person name="Huang C."/>
            <person name="Hamasaki K."/>
        </authorList>
    </citation>
    <scope>NUCLEOTIDE SEQUENCE [LARGE SCALE GENOMIC DNA]</scope>
    <source>
        <strain evidence="6 7">CN-1</strain>
    </source>
</reference>
<dbReference type="InterPro" id="IPR014755">
    <property type="entry name" value="Cu-Rt/internalin_Ig-like"/>
</dbReference>
<dbReference type="PROSITE" id="PS50012">
    <property type="entry name" value="RCC1_3"/>
    <property type="match status" value="4"/>
</dbReference>
<dbReference type="Pfam" id="PF25390">
    <property type="entry name" value="WD40_RLD"/>
    <property type="match status" value="1"/>
</dbReference>
<evidence type="ECO:0000313" key="7">
    <source>
        <dbReference type="Proteomes" id="UP001374893"/>
    </source>
</evidence>
<organism evidence="6 7">
    <name type="scientific">Haloferula helveola</name>
    <dbReference type="NCBI Taxonomy" id="490095"/>
    <lineage>
        <taxon>Bacteria</taxon>
        <taxon>Pseudomonadati</taxon>
        <taxon>Verrucomicrobiota</taxon>
        <taxon>Verrucomicrobiia</taxon>
        <taxon>Verrucomicrobiales</taxon>
        <taxon>Verrucomicrobiaceae</taxon>
        <taxon>Haloferula</taxon>
    </lineage>
</organism>
<dbReference type="Gene3D" id="2.60.40.1220">
    <property type="match status" value="1"/>
</dbReference>
<dbReference type="InterPro" id="IPR051709">
    <property type="entry name" value="Ub-ligase/GTPase-reg"/>
</dbReference>
<sequence>MTARQLLLYLTFTGATASAVEMSAGGYHAVRVSDGSVVGLGDGTYGQLGTAPAGSPATVAGLSDITAVSAGGFSTLALKSDGTVWFLGESTLQHTTPHGTPDPVSTPIQIAGLGGIDEIAAGHRHYLALDADTGDLFAWGHNGSGQVGNGGRLDVTAPALVLTGVSTMAAGDGFTLAVRFDHTLWAWGRNRHGQLGLGDTADRTSPTQVAGITTAEAVAAGGQHALVLLSGGSVSAAGDNSFGQLGLGHTDPVSGFTPVPGLSGVSEVAAGYHHSAVRAATQVSVWGRNFEGQCGGGNVSAVKFSSPQALAGITGTPVGIRCGYHFSLVELADGSVIGTGSNGDGQLDGVSVADQDDSRKILTLQTVPLSPDTTTPELDSLSPPTGSTSIAVASDLVATFNEPVMKGSGDLVIKEATGNQVVASIDVSSAAVSISGAVVTIDPPSPLANGTSYYVEVPEGAIEDLAGNAFAGTGGSLAWHFSTAVDTGASASLLSHYTFDTESAGTTPDTIGSAFATLGNRVQINSNPGLPMAGSGALEILGSGVTTGPGDGAVTSNSFAWAGDARTVTFWWRARTPNVDEGDGTFVSFGDNSANGTRFDIKEQGASNTQLRVEVQGLGQNTNPTIDDGDWHFVAVTVPDDATFGDIAWYVDGDPTDLNPSTSTLDIATGTGPIAFGDSILTVGSNTRVPNGYIDDFQLYDVVLDSTQISFLHDNPGMVIGGPVENFLSYITDPAFALDVGEQDFTDDPDRDRLANGLEAWFGTNPGDFSSGLANLTTDGTVTIFTHPLNPTRPADVTGFYEWSPNLTDWFPGDGVAGPPGGPTLTFSVATIGDTSTVTATTSEPVGRIFLRAGVRQLP</sequence>
<protein>
    <submittedName>
        <fullName evidence="6">Repeat regulator of chromosome condensation domain-containing protein</fullName>
    </submittedName>
</protein>
<accession>A0ABN6H5Y9</accession>
<feature type="signal peptide" evidence="3">
    <location>
        <begin position="1"/>
        <end position="17"/>
    </location>
</feature>
<dbReference type="SUPFAM" id="SSF49899">
    <property type="entry name" value="Concanavalin A-like lectins/glucanases"/>
    <property type="match status" value="1"/>
</dbReference>
<evidence type="ECO:0000256" key="3">
    <source>
        <dbReference type="SAM" id="SignalP"/>
    </source>
</evidence>
<dbReference type="InterPro" id="IPR000408">
    <property type="entry name" value="Reg_chr_condens"/>
</dbReference>
<evidence type="ECO:0000313" key="6">
    <source>
        <dbReference type="EMBL" id="BCX47984.1"/>
    </source>
</evidence>
<proteinExistence type="predicted"/>
<dbReference type="Pfam" id="PF13205">
    <property type="entry name" value="Big_5"/>
    <property type="match status" value="1"/>
</dbReference>
<name>A0ABN6H5Y9_9BACT</name>
<dbReference type="Proteomes" id="UP001374893">
    <property type="component" value="Chromosome"/>
</dbReference>
<dbReference type="PANTHER" id="PTHR45622:SF70">
    <property type="entry name" value="SECRETION-REGULATING GUANINE NUCLEOTIDE EXCHANGE FACTOR"/>
    <property type="match status" value="1"/>
</dbReference>